<dbReference type="Pfam" id="PF13539">
    <property type="entry name" value="Peptidase_M15_4"/>
    <property type="match status" value="1"/>
</dbReference>
<feature type="domain" description="SPOR" evidence="1">
    <location>
        <begin position="169"/>
        <end position="249"/>
    </location>
</feature>
<dbReference type="InterPro" id="IPR052179">
    <property type="entry name" value="DD-CPase-like"/>
</dbReference>
<dbReference type="InterPro" id="IPR009045">
    <property type="entry name" value="Zn_M74/Hedgehog-like"/>
</dbReference>
<name>A0ABS2QVI6_9BACI</name>
<accession>A0ABS2QVI6</accession>
<dbReference type="RefSeq" id="WP_205187404.1">
    <property type="nucleotide sequence ID" value="NZ_JAFBFC010000004.1"/>
</dbReference>
<dbReference type="Gene3D" id="3.30.1380.10">
    <property type="match status" value="1"/>
</dbReference>
<evidence type="ECO:0000313" key="3">
    <source>
        <dbReference type="Proteomes" id="UP000809829"/>
    </source>
</evidence>
<dbReference type="SUPFAM" id="SSF110997">
    <property type="entry name" value="Sporulation related repeat"/>
    <property type="match status" value="1"/>
</dbReference>
<dbReference type="Proteomes" id="UP000809829">
    <property type="component" value="Unassembled WGS sequence"/>
</dbReference>
<dbReference type="PROSITE" id="PS51724">
    <property type="entry name" value="SPOR"/>
    <property type="match status" value="1"/>
</dbReference>
<reference evidence="2 3" key="1">
    <citation type="submission" date="2021-01" db="EMBL/GenBank/DDBJ databases">
        <title>Genomic Encyclopedia of Type Strains, Phase IV (KMG-IV): sequencing the most valuable type-strain genomes for metagenomic binning, comparative biology and taxonomic classification.</title>
        <authorList>
            <person name="Goeker M."/>
        </authorList>
    </citation>
    <scope>NUCLEOTIDE SEQUENCE [LARGE SCALE GENOMIC DNA]</scope>
    <source>
        <strain evidence="2 3">DSM 104297</strain>
    </source>
</reference>
<gene>
    <name evidence="2" type="ORF">JOC83_002344</name>
</gene>
<dbReference type="InterPro" id="IPR036680">
    <property type="entry name" value="SPOR-like_sf"/>
</dbReference>
<organism evidence="2 3">
    <name type="scientific">Priestia iocasae</name>
    <dbReference type="NCBI Taxonomy" id="2291674"/>
    <lineage>
        <taxon>Bacteria</taxon>
        <taxon>Bacillati</taxon>
        <taxon>Bacillota</taxon>
        <taxon>Bacilli</taxon>
        <taxon>Bacillales</taxon>
        <taxon>Bacillaceae</taxon>
        <taxon>Priestia</taxon>
    </lineage>
</organism>
<dbReference type="CDD" id="cd14845">
    <property type="entry name" value="L-Ala-D-Glu_peptidase_like"/>
    <property type="match status" value="1"/>
</dbReference>
<keyword evidence="3" id="KW-1185">Reference proteome</keyword>
<proteinExistence type="predicted"/>
<protein>
    <recommendedName>
        <fullName evidence="1">SPOR domain-containing protein</fullName>
    </recommendedName>
</protein>
<dbReference type="PANTHER" id="PTHR34385">
    <property type="entry name" value="D-ALANYL-D-ALANINE CARBOXYPEPTIDASE"/>
    <property type="match status" value="1"/>
</dbReference>
<comment type="caution">
    <text evidence="2">The sequence shown here is derived from an EMBL/GenBank/DDBJ whole genome shotgun (WGS) entry which is preliminary data.</text>
</comment>
<evidence type="ECO:0000259" key="1">
    <source>
        <dbReference type="PROSITE" id="PS51724"/>
    </source>
</evidence>
<dbReference type="EMBL" id="JAFBFC010000004">
    <property type="protein sequence ID" value="MBM7703495.1"/>
    <property type="molecule type" value="Genomic_DNA"/>
</dbReference>
<dbReference type="Pfam" id="PF05036">
    <property type="entry name" value="SPOR"/>
    <property type="match status" value="1"/>
</dbReference>
<evidence type="ECO:0000313" key="2">
    <source>
        <dbReference type="EMBL" id="MBM7703495.1"/>
    </source>
</evidence>
<dbReference type="SUPFAM" id="SSF55166">
    <property type="entry name" value="Hedgehog/DD-peptidase"/>
    <property type="match status" value="1"/>
</dbReference>
<sequence length="249" mass="27764">MSTLLVYLLERSTKALEGVHPFVASKAIELVNQAYANGINIAVVSGYRSFTEQAKLYGQGRTSYLYNGVQYGNPKLNRVTNAQPGYSMHNYGLAFDIAVFTEDRKAIWSGTSYDKVGRLGQALGLEWGGAWKTFVDKPHFQYTFGLRTAQLRAGVKPPGFVPVNQQMPPTNAVLYRLTTGTFATVQDVTAAMNRVKNQFQWVVYKTEEQTELGTRYRLATGTFAGKDDAEKAAQKLRDKFGWTVYVNLA</sequence>
<dbReference type="PANTHER" id="PTHR34385:SF1">
    <property type="entry name" value="PEPTIDOGLYCAN L-ALANYL-D-GLUTAMATE ENDOPEPTIDASE CWLK"/>
    <property type="match status" value="1"/>
</dbReference>
<dbReference type="InterPro" id="IPR007730">
    <property type="entry name" value="SPOR-like_dom"/>
</dbReference>
<dbReference type="InterPro" id="IPR039561">
    <property type="entry name" value="Peptidase_M15C"/>
</dbReference>